<organism evidence="11 12">
    <name type="scientific">Acaryochloris marina (strain MBIC 11017)</name>
    <dbReference type="NCBI Taxonomy" id="329726"/>
    <lineage>
        <taxon>Bacteria</taxon>
        <taxon>Bacillati</taxon>
        <taxon>Cyanobacteriota</taxon>
        <taxon>Cyanophyceae</taxon>
        <taxon>Acaryochloridales</taxon>
        <taxon>Acaryochloridaceae</taxon>
        <taxon>Acaryochloris</taxon>
    </lineage>
</organism>
<dbReference type="Pfam" id="PF00085">
    <property type="entry name" value="Thioredoxin"/>
    <property type="match status" value="1"/>
</dbReference>
<feature type="domain" description="Thioredoxin" evidence="10">
    <location>
        <begin position="1"/>
        <end position="106"/>
    </location>
</feature>
<accession>B0CCV7</accession>
<dbReference type="InterPro" id="IPR005746">
    <property type="entry name" value="Thioredoxin"/>
</dbReference>
<gene>
    <name evidence="11" type="primary">trx</name>
    <name evidence="11" type="ordered locus">AM1_5443</name>
</gene>
<dbReference type="OrthoDB" id="530955at2"/>
<dbReference type="SUPFAM" id="SSF52833">
    <property type="entry name" value="Thioredoxin-like"/>
    <property type="match status" value="1"/>
</dbReference>
<keyword evidence="5 9" id="KW-0676">Redox-active center</keyword>
<dbReference type="InterPro" id="IPR017937">
    <property type="entry name" value="Thioredoxin_CS"/>
</dbReference>
<feature type="site" description="Contributes to redox potential value" evidence="8">
    <location>
        <position position="32"/>
    </location>
</feature>
<dbReference type="STRING" id="329726.AM1_5443"/>
<keyword evidence="3" id="KW-0249">Electron transport</keyword>
<feature type="active site" description="Nucleophile" evidence="8">
    <location>
        <position position="34"/>
    </location>
</feature>
<evidence type="ECO:0000256" key="3">
    <source>
        <dbReference type="ARBA" id="ARBA00022982"/>
    </source>
</evidence>
<keyword evidence="2" id="KW-0813">Transport</keyword>
<dbReference type="PRINTS" id="PR00421">
    <property type="entry name" value="THIOREDOXIN"/>
</dbReference>
<feature type="disulfide bond" description="Redox-active" evidence="9">
    <location>
        <begin position="31"/>
        <end position="34"/>
    </location>
</feature>
<feature type="site" description="Contributes to redox potential value" evidence="8">
    <location>
        <position position="33"/>
    </location>
</feature>
<evidence type="ECO:0000256" key="7">
    <source>
        <dbReference type="PIRNR" id="PIRNR000077"/>
    </source>
</evidence>
<evidence type="ECO:0000259" key="10">
    <source>
        <dbReference type="PROSITE" id="PS51352"/>
    </source>
</evidence>
<evidence type="ECO:0000256" key="4">
    <source>
        <dbReference type="ARBA" id="ARBA00023157"/>
    </source>
</evidence>
<reference evidence="11 12" key="1">
    <citation type="journal article" date="2008" name="Proc. Natl. Acad. Sci. U.S.A.">
        <title>Niche adaptation and genome expansion in the chlorophyll d-producing cyanobacterium Acaryochloris marina.</title>
        <authorList>
            <person name="Swingley W.D."/>
            <person name="Chen M."/>
            <person name="Cheung P.C."/>
            <person name="Conrad A.L."/>
            <person name="Dejesa L.C."/>
            <person name="Hao J."/>
            <person name="Honchak B.M."/>
            <person name="Karbach L.E."/>
            <person name="Kurdoglu A."/>
            <person name="Lahiri S."/>
            <person name="Mastrian S.D."/>
            <person name="Miyashita H."/>
            <person name="Page L."/>
            <person name="Ramakrishna P."/>
            <person name="Satoh S."/>
            <person name="Sattley W.M."/>
            <person name="Shimada Y."/>
            <person name="Taylor H.L."/>
            <person name="Tomo T."/>
            <person name="Tsuchiya T."/>
            <person name="Wang Z.T."/>
            <person name="Raymond J."/>
            <person name="Mimuro M."/>
            <person name="Blankenship R.E."/>
            <person name="Touchman J.W."/>
        </authorList>
    </citation>
    <scope>NUCLEOTIDE SEQUENCE [LARGE SCALE GENOMIC DNA]</scope>
    <source>
        <strain evidence="12">MBIC 11017</strain>
    </source>
</reference>
<dbReference type="GO" id="GO:0015035">
    <property type="term" value="F:protein-disulfide reductase activity"/>
    <property type="evidence" value="ECO:0007669"/>
    <property type="project" value="UniProtKB-UniRule"/>
</dbReference>
<dbReference type="Proteomes" id="UP000000268">
    <property type="component" value="Chromosome"/>
</dbReference>
<dbReference type="HOGENOM" id="CLU_090389_10_2_3"/>
<dbReference type="AlphaFoldDB" id="B0CCV7"/>
<dbReference type="Gene3D" id="3.40.30.10">
    <property type="entry name" value="Glutaredoxin"/>
    <property type="match status" value="1"/>
</dbReference>
<dbReference type="PROSITE" id="PS00194">
    <property type="entry name" value="THIOREDOXIN_1"/>
    <property type="match status" value="1"/>
</dbReference>
<evidence type="ECO:0000256" key="9">
    <source>
        <dbReference type="PIRSR" id="PIRSR000077-4"/>
    </source>
</evidence>
<feature type="active site" description="Nucleophile" evidence="8">
    <location>
        <position position="31"/>
    </location>
</feature>
<dbReference type="PROSITE" id="PS51352">
    <property type="entry name" value="THIOREDOXIN_2"/>
    <property type="match status" value="1"/>
</dbReference>
<feature type="site" description="Deprotonates C-terminal active site Cys" evidence="8">
    <location>
        <position position="25"/>
    </location>
</feature>
<dbReference type="KEGG" id="amr:AM1_5443"/>
<dbReference type="RefSeq" id="WP_012165638.1">
    <property type="nucleotide sequence ID" value="NC_009925.1"/>
</dbReference>
<name>B0CCV7_ACAM1</name>
<evidence type="ECO:0000256" key="6">
    <source>
        <dbReference type="NCBIfam" id="TIGR01068"/>
    </source>
</evidence>
<comment type="similarity">
    <text evidence="1 7">Belongs to the thioredoxin family.</text>
</comment>
<dbReference type="eggNOG" id="COG3118">
    <property type="taxonomic scope" value="Bacteria"/>
</dbReference>
<keyword evidence="4 9" id="KW-1015">Disulfide bond</keyword>
<evidence type="ECO:0000256" key="8">
    <source>
        <dbReference type="PIRSR" id="PIRSR000077-1"/>
    </source>
</evidence>
<dbReference type="GO" id="GO:0005737">
    <property type="term" value="C:cytoplasm"/>
    <property type="evidence" value="ECO:0007669"/>
    <property type="project" value="TreeGrafter"/>
</dbReference>
<keyword evidence="12" id="KW-1185">Reference proteome</keyword>
<dbReference type="PANTHER" id="PTHR45663:SF11">
    <property type="entry name" value="GEO12009P1"/>
    <property type="match status" value="1"/>
</dbReference>
<protein>
    <recommendedName>
        <fullName evidence="6 7">Thioredoxin</fullName>
    </recommendedName>
</protein>
<proteinExistence type="inferred from homology"/>
<dbReference type="InterPro" id="IPR013766">
    <property type="entry name" value="Thioredoxin_domain"/>
</dbReference>
<evidence type="ECO:0000256" key="5">
    <source>
        <dbReference type="ARBA" id="ARBA00023284"/>
    </source>
</evidence>
<evidence type="ECO:0000313" key="11">
    <source>
        <dbReference type="EMBL" id="ABW30399.1"/>
    </source>
</evidence>
<dbReference type="FunFam" id="3.40.30.10:FF:000001">
    <property type="entry name" value="Thioredoxin"/>
    <property type="match status" value="1"/>
</dbReference>
<dbReference type="NCBIfam" id="TIGR01068">
    <property type="entry name" value="thioredoxin"/>
    <property type="match status" value="1"/>
</dbReference>
<dbReference type="PANTHER" id="PTHR45663">
    <property type="entry name" value="GEO12009P1"/>
    <property type="match status" value="1"/>
</dbReference>
<evidence type="ECO:0000313" key="12">
    <source>
        <dbReference type="Proteomes" id="UP000000268"/>
    </source>
</evidence>
<evidence type="ECO:0000256" key="2">
    <source>
        <dbReference type="ARBA" id="ARBA00022448"/>
    </source>
</evidence>
<evidence type="ECO:0000256" key="1">
    <source>
        <dbReference type="ARBA" id="ARBA00008987"/>
    </source>
</evidence>
<dbReference type="InterPro" id="IPR036249">
    <property type="entry name" value="Thioredoxin-like_sf"/>
</dbReference>
<dbReference type="EMBL" id="CP000828">
    <property type="protein sequence ID" value="ABW30399.1"/>
    <property type="molecule type" value="Genomic_DNA"/>
</dbReference>
<dbReference type="PIRSF" id="PIRSF000077">
    <property type="entry name" value="Thioredoxin"/>
    <property type="match status" value="1"/>
</dbReference>
<dbReference type="CDD" id="cd02947">
    <property type="entry name" value="TRX_family"/>
    <property type="match status" value="1"/>
</dbReference>
<sequence>MSTVAYIQDNEFEQLLKDESILVIDFTATWCGPCKQVSPMMDKLATDYDGRAKVTKVDVDKNKGIAKQFGIRSIPAVLVFKSGELVETLVGMSPYEKFTSAVDKHL</sequence>